<keyword evidence="3" id="KW-1185">Reference proteome</keyword>
<gene>
    <name evidence="2" type="ORF">PGT21_007680</name>
    <name evidence="1" type="ORF">PGTUg99_004809</name>
</gene>
<reference evidence="3 4" key="1">
    <citation type="submission" date="2019-05" db="EMBL/GenBank/DDBJ databases">
        <title>Emergence of the Ug99 lineage of the wheat stem rust pathogen through somatic hybridization.</title>
        <authorList>
            <person name="Li F."/>
            <person name="Upadhyaya N.M."/>
            <person name="Sperschneider J."/>
            <person name="Matny O."/>
            <person name="Nguyen-Phuc H."/>
            <person name="Mago R."/>
            <person name="Raley C."/>
            <person name="Miller M.E."/>
            <person name="Silverstein K.A.T."/>
            <person name="Henningsen E."/>
            <person name="Hirsch C.D."/>
            <person name="Visser B."/>
            <person name="Pretorius Z.A."/>
            <person name="Steffenson B.J."/>
            <person name="Schwessinger B."/>
            <person name="Dodds P.N."/>
            <person name="Figueroa M."/>
        </authorList>
    </citation>
    <scope>NUCLEOTIDE SEQUENCE [LARGE SCALE GENOMIC DNA]</scope>
    <source>
        <strain evidence="2">21-0</strain>
        <strain evidence="1 4">Ug99</strain>
    </source>
</reference>
<protein>
    <submittedName>
        <fullName evidence="1">Uncharacterized protein</fullName>
    </submittedName>
</protein>
<organism evidence="1 4">
    <name type="scientific">Puccinia graminis f. sp. tritici</name>
    <dbReference type="NCBI Taxonomy" id="56615"/>
    <lineage>
        <taxon>Eukaryota</taxon>
        <taxon>Fungi</taxon>
        <taxon>Dikarya</taxon>
        <taxon>Basidiomycota</taxon>
        <taxon>Pucciniomycotina</taxon>
        <taxon>Pucciniomycetes</taxon>
        <taxon>Pucciniales</taxon>
        <taxon>Pucciniaceae</taxon>
        <taxon>Puccinia</taxon>
    </lineage>
</organism>
<evidence type="ECO:0000313" key="4">
    <source>
        <dbReference type="Proteomes" id="UP000325313"/>
    </source>
</evidence>
<dbReference type="EMBL" id="VSWC01000041">
    <property type="protein sequence ID" value="KAA1104027.1"/>
    <property type="molecule type" value="Genomic_DNA"/>
</dbReference>
<proteinExistence type="predicted"/>
<dbReference type="AlphaFoldDB" id="A0A5B0MM83"/>
<comment type="caution">
    <text evidence="1">The sequence shown here is derived from an EMBL/GenBank/DDBJ whole genome shotgun (WGS) entry which is preliminary data.</text>
</comment>
<dbReference type="Proteomes" id="UP000325313">
    <property type="component" value="Unassembled WGS sequence"/>
</dbReference>
<dbReference type="EMBL" id="VDEP01000454">
    <property type="protein sequence ID" value="KAA1077144.1"/>
    <property type="molecule type" value="Genomic_DNA"/>
</dbReference>
<name>A0A5B0MM83_PUCGR</name>
<dbReference type="Proteomes" id="UP000324748">
    <property type="component" value="Unassembled WGS sequence"/>
</dbReference>
<sequence>MESQPGTYQHVPVSLRRKIINKIIMKARQDFVSKMTDAVRRVYIIPRSTLCVCTWQRSSSGLLSIAAMPVRLSASGPSRSNLAVLGRRPPFTNKQLLLSGSFTTDPPFFHAPCFVPADPTKSLI</sequence>
<accession>A0A5B0MM83</accession>
<evidence type="ECO:0000313" key="2">
    <source>
        <dbReference type="EMBL" id="KAA1104027.1"/>
    </source>
</evidence>
<evidence type="ECO:0000313" key="3">
    <source>
        <dbReference type="Proteomes" id="UP000324748"/>
    </source>
</evidence>
<evidence type="ECO:0000313" key="1">
    <source>
        <dbReference type="EMBL" id="KAA1077144.1"/>
    </source>
</evidence>